<dbReference type="PANTHER" id="PTHR37318:SF1">
    <property type="entry name" value="BSL7504 PROTEIN"/>
    <property type="match status" value="1"/>
</dbReference>
<dbReference type="Pfam" id="PF13601">
    <property type="entry name" value="HTH_34"/>
    <property type="match status" value="1"/>
</dbReference>
<comment type="caution">
    <text evidence="2">The sequence shown here is derived from an EMBL/GenBank/DDBJ whole genome shotgun (WGS) entry which is preliminary data.</text>
</comment>
<dbReference type="SUPFAM" id="SSF46785">
    <property type="entry name" value="Winged helix' DNA-binding domain"/>
    <property type="match status" value="1"/>
</dbReference>
<evidence type="ECO:0000313" key="2">
    <source>
        <dbReference type="EMBL" id="MFC5191511.1"/>
    </source>
</evidence>
<feature type="domain" description="Winged helix DNA-binding" evidence="1">
    <location>
        <begin position="15"/>
        <end position="94"/>
    </location>
</feature>
<name>A0ABW0BV64_9BACT</name>
<evidence type="ECO:0000313" key="3">
    <source>
        <dbReference type="Proteomes" id="UP001596163"/>
    </source>
</evidence>
<reference evidence="3" key="1">
    <citation type="journal article" date="2019" name="Int. J. Syst. Evol. Microbiol.">
        <title>The Global Catalogue of Microorganisms (GCM) 10K type strain sequencing project: providing services to taxonomists for standard genome sequencing and annotation.</title>
        <authorList>
            <consortium name="The Broad Institute Genomics Platform"/>
            <consortium name="The Broad Institute Genome Sequencing Center for Infectious Disease"/>
            <person name="Wu L."/>
            <person name="Ma J."/>
        </authorList>
    </citation>
    <scope>NUCLEOTIDE SEQUENCE [LARGE SCALE GENOMIC DNA]</scope>
    <source>
        <strain evidence="3">CGMCC 1.7030</strain>
    </source>
</reference>
<keyword evidence="3" id="KW-1185">Reference proteome</keyword>
<evidence type="ECO:0000259" key="1">
    <source>
        <dbReference type="Pfam" id="PF13601"/>
    </source>
</evidence>
<dbReference type="InterPro" id="IPR036390">
    <property type="entry name" value="WH_DNA-bd_sf"/>
</dbReference>
<dbReference type="PANTHER" id="PTHR37318">
    <property type="entry name" value="BSL7504 PROTEIN"/>
    <property type="match status" value="1"/>
</dbReference>
<dbReference type="EMBL" id="JBHSKS010000004">
    <property type="protein sequence ID" value="MFC5191511.1"/>
    <property type="molecule type" value="Genomic_DNA"/>
</dbReference>
<gene>
    <name evidence="2" type="ORF">ACFPIK_07005</name>
</gene>
<dbReference type="InterPro" id="IPR036388">
    <property type="entry name" value="WH-like_DNA-bd_sf"/>
</dbReference>
<accession>A0ABW0BV64</accession>
<proteinExistence type="predicted"/>
<protein>
    <submittedName>
        <fullName evidence="2">Winged helix-turn-helix domain-containing protein</fullName>
    </submittedName>
</protein>
<organism evidence="2 3">
    <name type="scientific">Algoriphagus aquatilis</name>
    <dbReference type="NCBI Taxonomy" id="490186"/>
    <lineage>
        <taxon>Bacteria</taxon>
        <taxon>Pseudomonadati</taxon>
        <taxon>Bacteroidota</taxon>
        <taxon>Cytophagia</taxon>
        <taxon>Cytophagales</taxon>
        <taxon>Cyclobacteriaceae</taxon>
        <taxon>Algoriphagus</taxon>
    </lineage>
</organism>
<dbReference type="InterPro" id="IPR027395">
    <property type="entry name" value="WH_DNA-bd_dom"/>
</dbReference>
<dbReference type="RefSeq" id="WP_377913632.1">
    <property type="nucleotide sequence ID" value="NZ_JBHSKS010000004.1"/>
</dbReference>
<dbReference type="Gene3D" id="1.10.10.10">
    <property type="entry name" value="Winged helix-like DNA-binding domain superfamily/Winged helix DNA-binding domain"/>
    <property type="match status" value="1"/>
</dbReference>
<dbReference type="Proteomes" id="UP001596163">
    <property type="component" value="Unassembled WGS sequence"/>
</dbReference>
<sequence length="95" mass="10669">MSSFKPLDPLLHSQLRLAVMSLLIGLEEAEFTFLKEKTESTAGNLSVQLDKLEKAGYIKIEKSFRDKRPLTTCSITPAGVKAFESYVENLKNYIS</sequence>